<dbReference type="KEGG" id="pard:DN92_07770"/>
<dbReference type="Pfam" id="PF13532">
    <property type="entry name" value="2OG-FeII_Oxy_2"/>
    <property type="match status" value="1"/>
</dbReference>
<protein>
    <submittedName>
        <fullName evidence="10">Alpha-ketoglutarate-dependent dioxygenase AlkB</fullName>
    </submittedName>
</protein>
<dbReference type="PROSITE" id="PS51471">
    <property type="entry name" value="FE2OG_OXY"/>
    <property type="match status" value="1"/>
</dbReference>
<evidence type="ECO:0000256" key="5">
    <source>
        <dbReference type="ARBA" id="ARBA00022964"/>
    </source>
</evidence>
<dbReference type="InterPro" id="IPR005123">
    <property type="entry name" value="Oxoglu/Fe-dep_dioxygenase_dom"/>
</dbReference>
<dbReference type="AlphaFoldDB" id="A0A6M9PNI3"/>
<dbReference type="Proteomes" id="UP000501090">
    <property type="component" value="Chromosome"/>
</dbReference>
<dbReference type="PANTHER" id="PTHR31212">
    <property type="entry name" value="ALPHA-KETOGLUTARATE-DEPENDENT DIOXYGENASE ALKB HOMOLOG 3"/>
    <property type="match status" value="1"/>
</dbReference>
<evidence type="ECO:0000256" key="6">
    <source>
        <dbReference type="ARBA" id="ARBA00023002"/>
    </source>
</evidence>
<dbReference type="SUPFAM" id="SSF51197">
    <property type="entry name" value="Clavaminate synthase-like"/>
    <property type="match status" value="1"/>
</dbReference>
<proteinExistence type="predicted"/>
<keyword evidence="4" id="KW-0460">Magnesium</keyword>
<dbReference type="GO" id="GO:0140097">
    <property type="term" value="F:catalytic activity, acting on DNA"/>
    <property type="evidence" value="ECO:0007669"/>
    <property type="project" value="UniProtKB-ARBA"/>
</dbReference>
<reference evidence="10 11" key="1">
    <citation type="submission" date="2018-04" db="EMBL/GenBank/DDBJ databases">
        <title>Polynucleobacter sp. UK-Long2-W17 genome.</title>
        <authorList>
            <person name="Hahn M.W."/>
        </authorList>
    </citation>
    <scope>NUCLEOTIDE SEQUENCE [LARGE SCALE GENOMIC DNA]</scope>
    <source>
        <strain evidence="10 11">UK-Long2-W17</strain>
    </source>
</reference>
<evidence type="ECO:0000313" key="11">
    <source>
        <dbReference type="Proteomes" id="UP000501090"/>
    </source>
</evidence>
<dbReference type="InterPro" id="IPR037151">
    <property type="entry name" value="AlkB-like_sf"/>
</dbReference>
<keyword evidence="11" id="KW-1185">Reference proteome</keyword>
<keyword evidence="7" id="KW-0408">Iron</keyword>
<evidence type="ECO:0000256" key="2">
    <source>
        <dbReference type="ARBA" id="ARBA00022723"/>
    </source>
</evidence>
<dbReference type="EMBL" id="CP028940">
    <property type="protein sequence ID" value="QKM60928.1"/>
    <property type="molecule type" value="Genomic_DNA"/>
</dbReference>
<dbReference type="GO" id="GO:0046872">
    <property type="term" value="F:metal ion binding"/>
    <property type="evidence" value="ECO:0007669"/>
    <property type="project" value="UniProtKB-KW"/>
</dbReference>
<name>A0A6M9PNI3_9BURK</name>
<organism evidence="10 11">
    <name type="scientific">Polynucleobacter arcticus</name>
    <dbReference type="NCBI Taxonomy" id="1743165"/>
    <lineage>
        <taxon>Bacteria</taxon>
        <taxon>Pseudomonadati</taxon>
        <taxon>Pseudomonadota</taxon>
        <taxon>Betaproteobacteria</taxon>
        <taxon>Burkholderiales</taxon>
        <taxon>Burkholderiaceae</taxon>
        <taxon>Polynucleobacter</taxon>
    </lineage>
</organism>
<evidence type="ECO:0000256" key="7">
    <source>
        <dbReference type="ARBA" id="ARBA00023004"/>
    </source>
</evidence>
<evidence type="ECO:0000313" key="10">
    <source>
        <dbReference type="EMBL" id="QKM60928.1"/>
    </source>
</evidence>
<evidence type="ECO:0000256" key="1">
    <source>
        <dbReference type="ARBA" id="ARBA00001954"/>
    </source>
</evidence>
<dbReference type="GO" id="GO:0016787">
    <property type="term" value="F:hydrolase activity"/>
    <property type="evidence" value="ECO:0007669"/>
    <property type="project" value="UniProtKB-ARBA"/>
</dbReference>
<dbReference type="GO" id="GO:0016705">
    <property type="term" value="F:oxidoreductase activity, acting on paired donors, with incorporation or reduction of molecular oxygen"/>
    <property type="evidence" value="ECO:0007669"/>
    <property type="project" value="UniProtKB-ARBA"/>
</dbReference>
<keyword evidence="8" id="KW-0234">DNA repair</keyword>
<dbReference type="InterPro" id="IPR032854">
    <property type="entry name" value="ALKBH3"/>
</dbReference>
<dbReference type="GO" id="GO:0051213">
    <property type="term" value="F:dioxygenase activity"/>
    <property type="evidence" value="ECO:0007669"/>
    <property type="project" value="UniProtKB-KW"/>
</dbReference>
<accession>A0A6M9PNI3</accession>
<dbReference type="InterPro" id="IPR027450">
    <property type="entry name" value="AlkB-like"/>
</dbReference>
<keyword evidence="5 10" id="KW-0223">Dioxygenase</keyword>
<dbReference type="PANTHER" id="PTHR31212:SF4">
    <property type="entry name" value="ALPHA-KETOGLUTARATE-DEPENDENT DIOXYGENASE ALKB HOMOLOG 3"/>
    <property type="match status" value="1"/>
</dbReference>
<dbReference type="FunFam" id="2.60.120.590:FF:000004">
    <property type="entry name" value="DNA oxidative demethylase ALKBH2"/>
    <property type="match status" value="1"/>
</dbReference>
<comment type="cofactor">
    <cofactor evidence="1">
        <name>Fe(2+)</name>
        <dbReference type="ChEBI" id="CHEBI:29033"/>
    </cofactor>
</comment>
<keyword evidence="6" id="KW-0560">Oxidoreductase</keyword>
<evidence type="ECO:0000256" key="4">
    <source>
        <dbReference type="ARBA" id="ARBA00022842"/>
    </source>
</evidence>
<keyword evidence="3" id="KW-0227">DNA damage</keyword>
<dbReference type="Gene3D" id="2.60.120.590">
    <property type="entry name" value="Alpha-ketoglutarate-dependent dioxygenase AlkB-like"/>
    <property type="match status" value="1"/>
</dbReference>
<evidence type="ECO:0000256" key="8">
    <source>
        <dbReference type="ARBA" id="ARBA00023204"/>
    </source>
</evidence>
<feature type="domain" description="Fe2OG dioxygenase" evidence="9">
    <location>
        <begin position="107"/>
        <end position="204"/>
    </location>
</feature>
<dbReference type="GO" id="GO:0006307">
    <property type="term" value="P:DNA alkylation repair"/>
    <property type="evidence" value="ECO:0007669"/>
    <property type="project" value="InterPro"/>
</dbReference>
<dbReference type="RefSeq" id="WP_173960693.1">
    <property type="nucleotide sequence ID" value="NZ_CBCSCC010000004.1"/>
</dbReference>
<sequence length="207" mass="23902">MQNLLFQTQSPSEPIVILAKDGRAEYFNHFYDADTSDHLFEKLLSSLSWESDRIQMFGKLVTTSRKVAWVGDPDCSYTYSGVPKQPQNWTDELLQIKQKLEQVTGHTYNSCLLNLYHTGQEGMGWHSDDEKELDNSNPIASISLGARRKFAFRHKQDKTTNALFLENGSLLIMHPPIQEYWHHSLLKTKTVMSPRINLTFRKILSKI</sequence>
<evidence type="ECO:0000256" key="3">
    <source>
        <dbReference type="ARBA" id="ARBA00022763"/>
    </source>
</evidence>
<keyword evidence="2" id="KW-0479">Metal-binding</keyword>
<gene>
    <name evidence="10" type="ORF">DN92_07770</name>
</gene>
<dbReference type="GO" id="GO:0032451">
    <property type="term" value="F:demethylase activity"/>
    <property type="evidence" value="ECO:0007669"/>
    <property type="project" value="UniProtKB-ARBA"/>
</dbReference>
<evidence type="ECO:0000259" key="9">
    <source>
        <dbReference type="PROSITE" id="PS51471"/>
    </source>
</evidence>